<evidence type="ECO:0000313" key="3">
    <source>
        <dbReference type="EMBL" id="GAA0861585.1"/>
    </source>
</evidence>
<dbReference type="Gene3D" id="3.40.30.10">
    <property type="entry name" value="Glutaredoxin"/>
    <property type="match status" value="1"/>
</dbReference>
<dbReference type="Gene3D" id="1.50.10.20">
    <property type="match status" value="1"/>
</dbReference>
<dbReference type="PIRSF" id="PIRSF006402">
    <property type="entry name" value="UCP006402_thioredoxin"/>
    <property type="match status" value="1"/>
</dbReference>
<feature type="domain" description="D-glucuronyl C5-epimerase C-terminal" evidence="2">
    <location>
        <begin position="413"/>
        <end position="476"/>
    </location>
</feature>
<dbReference type="RefSeq" id="WP_346041491.1">
    <property type="nucleotide sequence ID" value="NZ_BAAACP010000002.1"/>
</dbReference>
<sequence>MSINKKPNELINEKSPYLLQHAYNPVNWYSWNDKAFEIAKAEDKPIFLSIGYSTCHWCHVMEHESFEDEEVADILNENYICIKVDREERPDVDSVYMTFCQAMTGSGGWPLTVIMTPDKKPFFCGTYFPKYQKYNRIGLIDLLEQIDFKWKNEKETLLKSSENILNVLKEDFEINKSEDELDKDIIEKAIEVFKLSFDNKYGGFGRAPKFPSPQNLMFLMKYYNLEDDEQSLDIVETTLKGMYKGGLFDHIGYGFSRYSTDNKWLVPHFEKMLYDNSMLIIAYLEAYKITKNDLYKNIAIKTIDYVLRDLTDELGGFYCAQDADSEREEGKFYVFNPIEIIKILGEEDGKYFNEYYDITKNGNFESKSIPNLINNKNYYKENEKINNLRKKVFDYRLKRTSLHKDDKILTSWNGLMIVALANAYEVLRDDKYLDYANKALNFIKNNLINNEGRLLARYRDKHADHLAYLEDYTFLTWAYISMYEATFDEKYLEEAVYLNNQTIELFWDNENHGFFIYGKDGENLIARPKDLYDGAKPSGNSVATYNLIKLARMTKDEKLEDIAYKQINIYGSSVIDSPTGYSFFMLALMYELYHSKELVCVIKEDEDLKDLQNILTNNYLPNLNVVVKKEDNLSSVSKYLKDYKIINGLTTYYLCEGNSCNKPFNDINTLKEYLEI</sequence>
<keyword evidence="4" id="KW-1185">Reference proteome</keyword>
<name>A0ABP3XAT8_9FIRM</name>
<dbReference type="InterPro" id="IPR036249">
    <property type="entry name" value="Thioredoxin-like_sf"/>
</dbReference>
<protein>
    <submittedName>
        <fullName evidence="3">Thioredoxin domain-containing protein</fullName>
    </submittedName>
</protein>
<evidence type="ECO:0000313" key="4">
    <source>
        <dbReference type="Proteomes" id="UP001400965"/>
    </source>
</evidence>
<dbReference type="InterPro" id="IPR010598">
    <property type="entry name" value="C5-epim_C"/>
</dbReference>
<accession>A0ABP3XAT8</accession>
<evidence type="ECO:0000259" key="2">
    <source>
        <dbReference type="Pfam" id="PF06662"/>
    </source>
</evidence>
<dbReference type="Proteomes" id="UP001400965">
    <property type="component" value="Unassembled WGS sequence"/>
</dbReference>
<dbReference type="CDD" id="cd02955">
    <property type="entry name" value="SSP411"/>
    <property type="match status" value="1"/>
</dbReference>
<comment type="caution">
    <text evidence="3">The sequence shown here is derived from an EMBL/GenBank/DDBJ whole genome shotgun (WGS) entry which is preliminary data.</text>
</comment>
<reference evidence="4" key="1">
    <citation type="journal article" date="2019" name="Int. J. Syst. Evol. Microbiol.">
        <title>The Global Catalogue of Microorganisms (GCM) 10K type strain sequencing project: providing services to taxonomists for standard genome sequencing and annotation.</title>
        <authorList>
            <consortium name="The Broad Institute Genomics Platform"/>
            <consortium name="The Broad Institute Genome Sequencing Center for Infectious Disease"/>
            <person name="Wu L."/>
            <person name="Ma J."/>
        </authorList>
    </citation>
    <scope>NUCLEOTIDE SEQUENCE [LARGE SCALE GENOMIC DNA]</scope>
    <source>
        <strain evidence="4">JCM 6486</strain>
    </source>
</reference>
<feature type="domain" description="Spermatogenesis-associated protein 20-like TRX" evidence="1">
    <location>
        <begin position="8"/>
        <end position="168"/>
    </location>
</feature>
<dbReference type="Gene3D" id="1.50.10.10">
    <property type="match status" value="1"/>
</dbReference>
<dbReference type="PANTHER" id="PTHR42899:SF1">
    <property type="entry name" value="SPERMATOGENESIS-ASSOCIATED PROTEIN 20"/>
    <property type="match status" value="1"/>
</dbReference>
<proteinExistence type="predicted"/>
<dbReference type="InterPro" id="IPR004879">
    <property type="entry name" value="Ssp411-like_TRX"/>
</dbReference>
<dbReference type="Pfam" id="PF03190">
    <property type="entry name" value="Thioredox_DsbH"/>
    <property type="match status" value="1"/>
</dbReference>
<dbReference type="Pfam" id="PF06662">
    <property type="entry name" value="C5-epim_C"/>
    <property type="match status" value="1"/>
</dbReference>
<dbReference type="PANTHER" id="PTHR42899">
    <property type="entry name" value="SPERMATOGENESIS-ASSOCIATED PROTEIN 20"/>
    <property type="match status" value="1"/>
</dbReference>
<gene>
    <name evidence="3" type="ORF">GCM10008917_03490</name>
</gene>
<dbReference type="EMBL" id="BAAACP010000002">
    <property type="protein sequence ID" value="GAA0861585.1"/>
    <property type="molecule type" value="Genomic_DNA"/>
</dbReference>
<evidence type="ECO:0000259" key="1">
    <source>
        <dbReference type="Pfam" id="PF03190"/>
    </source>
</evidence>
<dbReference type="InterPro" id="IPR024705">
    <property type="entry name" value="Ssp411"/>
</dbReference>
<dbReference type="SUPFAM" id="SSF48208">
    <property type="entry name" value="Six-hairpin glycosidases"/>
    <property type="match status" value="1"/>
</dbReference>
<dbReference type="InterPro" id="IPR008928">
    <property type="entry name" value="6-hairpin_glycosidase_sf"/>
</dbReference>
<organism evidence="3 4">
    <name type="scientific">Paraclostridium tenue</name>
    <dbReference type="NCBI Taxonomy" id="1737"/>
    <lineage>
        <taxon>Bacteria</taxon>
        <taxon>Bacillati</taxon>
        <taxon>Bacillota</taxon>
        <taxon>Clostridia</taxon>
        <taxon>Peptostreptococcales</taxon>
        <taxon>Peptostreptococcaceae</taxon>
        <taxon>Paraclostridium</taxon>
    </lineage>
</organism>
<dbReference type="SUPFAM" id="SSF52833">
    <property type="entry name" value="Thioredoxin-like"/>
    <property type="match status" value="1"/>
</dbReference>
<dbReference type="InterPro" id="IPR012341">
    <property type="entry name" value="6hp_glycosidase-like_sf"/>
</dbReference>